<organism evidence="1 2">
    <name type="scientific">Pedobacter yulinensis</name>
    <dbReference type="NCBI Taxonomy" id="2126353"/>
    <lineage>
        <taxon>Bacteria</taxon>
        <taxon>Pseudomonadati</taxon>
        <taxon>Bacteroidota</taxon>
        <taxon>Sphingobacteriia</taxon>
        <taxon>Sphingobacteriales</taxon>
        <taxon>Sphingobacteriaceae</taxon>
        <taxon>Pedobacter</taxon>
    </lineage>
</organism>
<dbReference type="SUPFAM" id="SSF52540">
    <property type="entry name" value="P-loop containing nucleoside triphosphate hydrolases"/>
    <property type="match status" value="1"/>
</dbReference>
<sequence length="249" mass="27291">MNTTSKSKADTIAKLREKILLMQGFKPAGAMHKRITGLMPVEQAFPNQVFPLGAVHEMISEGPEGAAACGGFLGGLLGTLMADAGICLWISNSRSLFPPALELFGASPHRIIFADLQREKDVLWATEEALKCEGLAAVVTELNNITFAQSRRLQLVVEKSHVTAFIWRKDPVYLSNTTAVARWKIAPAPSISEPGLPGVGFPHWQVELLKVRNGIPGSWEVTWSEGRFHTHDETVRKLVSVRNDVQKTG</sequence>
<dbReference type="PIRSF" id="PIRSF034285">
    <property type="entry name" value="UCP034285"/>
    <property type="match status" value="1"/>
</dbReference>
<evidence type="ECO:0000313" key="2">
    <source>
        <dbReference type="Proteomes" id="UP000240912"/>
    </source>
</evidence>
<dbReference type="InterPro" id="IPR017026">
    <property type="entry name" value="ImuA"/>
</dbReference>
<dbReference type="EMBL" id="PYLS01000005">
    <property type="protein sequence ID" value="PST82856.1"/>
    <property type="molecule type" value="Genomic_DNA"/>
</dbReference>
<dbReference type="Gene3D" id="3.40.50.300">
    <property type="entry name" value="P-loop containing nucleotide triphosphate hydrolases"/>
    <property type="match status" value="1"/>
</dbReference>
<keyword evidence="2" id="KW-1185">Reference proteome</keyword>
<proteinExistence type="predicted"/>
<dbReference type="Proteomes" id="UP000240912">
    <property type="component" value="Unassembled WGS sequence"/>
</dbReference>
<reference evidence="1 2" key="1">
    <citation type="submission" date="2018-03" db="EMBL/GenBank/DDBJ databases">
        <authorList>
            <person name="Keele B.F."/>
        </authorList>
    </citation>
    <scope>NUCLEOTIDE SEQUENCE [LARGE SCALE GENOMIC DNA]</scope>
    <source>
        <strain evidence="1 2">YL28-9</strain>
    </source>
</reference>
<comment type="caution">
    <text evidence="1">The sequence shown here is derived from an EMBL/GenBank/DDBJ whole genome shotgun (WGS) entry which is preliminary data.</text>
</comment>
<evidence type="ECO:0000313" key="1">
    <source>
        <dbReference type="EMBL" id="PST82856.1"/>
    </source>
</evidence>
<dbReference type="OrthoDB" id="836928at2"/>
<gene>
    <name evidence="1" type="ORF">C7T94_09465</name>
</gene>
<name>A0A2T3HK96_9SPHI</name>
<dbReference type="AlphaFoldDB" id="A0A2T3HK96"/>
<dbReference type="InterPro" id="IPR027417">
    <property type="entry name" value="P-loop_NTPase"/>
</dbReference>
<protein>
    <submittedName>
        <fullName evidence="1">Error-prone repair protein ImuA</fullName>
    </submittedName>
</protein>
<accession>A0A2T3HK96</accession>
<dbReference type="RefSeq" id="WP_107215114.1">
    <property type="nucleotide sequence ID" value="NZ_KZ686269.1"/>
</dbReference>